<dbReference type="Proteomes" id="UP001060368">
    <property type="component" value="Chromosome"/>
</dbReference>
<sequence>MMKKAGLNGVQCLEVKKGVTFGAVEESFRSASLLSVTEPLAYEKDGLCECGDSEILEIRSPDELSTMGDMLTVAGIEGRDAVTLRLHFNKASKYVKSGNIRGFEAEAELFYLEFDHLYNDETECIFHCY</sequence>
<gene>
    <name evidence="1" type="ORF">L6E24_06695</name>
</gene>
<proteinExistence type="predicted"/>
<dbReference type="RefSeq" id="WP_257743931.1">
    <property type="nucleotide sequence ID" value="NZ_CP096115.1"/>
</dbReference>
<name>A0A9E7TMX3_9EURY</name>
<evidence type="ECO:0000313" key="1">
    <source>
        <dbReference type="EMBL" id="UUX93796.1"/>
    </source>
</evidence>
<dbReference type="EMBL" id="CP096115">
    <property type="protein sequence ID" value="UUX93796.1"/>
    <property type="molecule type" value="Genomic_DNA"/>
</dbReference>
<reference evidence="1" key="1">
    <citation type="submission" date="2022-04" db="EMBL/GenBank/DDBJ databases">
        <title>Complete genome of Methanoplanus endosymbiosus DSM 3599.</title>
        <authorList>
            <person name="Chen S.-C."/>
            <person name="You Y.-T."/>
            <person name="Zhou Y.-Z."/>
            <person name="Lai M.-C."/>
        </authorList>
    </citation>
    <scope>NUCLEOTIDE SEQUENCE</scope>
    <source>
        <strain evidence="1">DSM 3599</strain>
    </source>
</reference>
<organism evidence="1 2">
    <name type="scientific">Methanoplanus endosymbiosus</name>
    <dbReference type="NCBI Taxonomy" id="33865"/>
    <lineage>
        <taxon>Archaea</taxon>
        <taxon>Methanobacteriati</taxon>
        <taxon>Methanobacteriota</taxon>
        <taxon>Stenosarchaea group</taxon>
        <taxon>Methanomicrobia</taxon>
        <taxon>Methanomicrobiales</taxon>
        <taxon>Methanomicrobiaceae</taxon>
        <taxon>Methanoplanus</taxon>
    </lineage>
</organism>
<protein>
    <submittedName>
        <fullName evidence="1">Uncharacterized protein</fullName>
    </submittedName>
</protein>
<keyword evidence="2" id="KW-1185">Reference proteome</keyword>
<dbReference type="GeneID" id="74307372"/>
<dbReference type="AlphaFoldDB" id="A0A9E7TMX3"/>
<accession>A0A9E7TMX3</accession>
<dbReference type="KEGG" id="mend:L6E24_06695"/>
<evidence type="ECO:0000313" key="2">
    <source>
        <dbReference type="Proteomes" id="UP001060368"/>
    </source>
</evidence>